<organism evidence="1 2">
    <name type="scientific">Helianthus annuus</name>
    <name type="common">Common sunflower</name>
    <dbReference type="NCBI Taxonomy" id="4232"/>
    <lineage>
        <taxon>Eukaryota</taxon>
        <taxon>Viridiplantae</taxon>
        <taxon>Streptophyta</taxon>
        <taxon>Embryophyta</taxon>
        <taxon>Tracheophyta</taxon>
        <taxon>Spermatophyta</taxon>
        <taxon>Magnoliopsida</taxon>
        <taxon>eudicotyledons</taxon>
        <taxon>Gunneridae</taxon>
        <taxon>Pentapetalae</taxon>
        <taxon>asterids</taxon>
        <taxon>campanulids</taxon>
        <taxon>Asterales</taxon>
        <taxon>Asteraceae</taxon>
        <taxon>Asteroideae</taxon>
        <taxon>Heliantheae alliance</taxon>
        <taxon>Heliantheae</taxon>
        <taxon>Helianthus</taxon>
    </lineage>
</organism>
<gene>
    <name evidence="1" type="ORF">HanXRQr2_Chr05g0220471</name>
</gene>
<reference evidence="1" key="2">
    <citation type="submission" date="2020-06" db="EMBL/GenBank/DDBJ databases">
        <title>Helianthus annuus Genome sequencing and assembly Release 2.</title>
        <authorList>
            <person name="Gouzy J."/>
            <person name="Langlade N."/>
            <person name="Munos S."/>
        </authorList>
    </citation>
    <scope>NUCLEOTIDE SEQUENCE</scope>
    <source>
        <tissue evidence="1">Leaves</tissue>
    </source>
</reference>
<keyword evidence="2" id="KW-1185">Reference proteome</keyword>
<reference evidence="1" key="1">
    <citation type="journal article" date="2017" name="Nature">
        <title>The sunflower genome provides insights into oil metabolism, flowering and Asterid evolution.</title>
        <authorList>
            <person name="Badouin H."/>
            <person name="Gouzy J."/>
            <person name="Grassa C.J."/>
            <person name="Murat F."/>
            <person name="Staton S.E."/>
            <person name="Cottret L."/>
            <person name="Lelandais-Briere C."/>
            <person name="Owens G.L."/>
            <person name="Carrere S."/>
            <person name="Mayjonade B."/>
            <person name="Legrand L."/>
            <person name="Gill N."/>
            <person name="Kane N.C."/>
            <person name="Bowers J.E."/>
            <person name="Hubner S."/>
            <person name="Bellec A."/>
            <person name="Berard A."/>
            <person name="Berges H."/>
            <person name="Blanchet N."/>
            <person name="Boniface M.C."/>
            <person name="Brunel D."/>
            <person name="Catrice O."/>
            <person name="Chaidir N."/>
            <person name="Claudel C."/>
            <person name="Donnadieu C."/>
            <person name="Faraut T."/>
            <person name="Fievet G."/>
            <person name="Helmstetter N."/>
            <person name="King M."/>
            <person name="Knapp S.J."/>
            <person name="Lai Z."/>
            <person name="Le Paslier M.C."/>
            <person name="Lippi Y."/>
            <person name="Lorenzon L."/>
            <person name="Mandel J.R."/>
            <person name="Marage G."/>
            <person name="Marchand G."/>
            <person name="Marquand E."/>
            <person name="Bret-Mestries E."/>
            <person name="Morien E."/>
            <person name="Nambeesan S."/>
            <person name="Nguyen T."/>
            <person name="Pegot-Espagnet P."/>
            <person name="Pouilly N."/>
            <person name="Raftis F."/>
            <person name="Sallet E."/>
            <person name="Schiex T."/>
            <person name="Thomas J."/>
            <person name="Vandecasteele C."/>
            <person name="Vares D."/>
            <person name="Vear F."/>
            <person name="Vautrin S."/>
            <person name="Crespi M."/>
            <person name="Mangin B."/>
            <person name="Burke J.M."/>
            <person name="Salse J."/>
            <person name="Munos S."/>
            <person name="Vincourt P."/>
            <person name="Rieseberg L.H."/>
            <person name="Langlade N.B."/>
        </authorList>
    </citation>
    <scope>NUCLEOTIDE SEQUENCE</scope>
    <source>
        <tissue evidence="1">Leaves</tissue>
    </source>
</reference>
<dbReference type="EMBL" id="MNCJ02000320">
    <property type="protein sequence ID" value="KAF5806358.1"/>
    <property type="molecule type" value="Genomic_DNA"/>
</dbReference>
<proteinExistence type="predicted"/>
<accession>A0A9K3J0R3</accession>
<name>A0A9K3J0R3_HELAN</name>
<evidence type="ECO:0000313" key="2">
    <source>
        <dbReference type="Proteomes" id="UP000215914"/>
    </source>
</evidence>
<protein>
    <submittedName>
        <fullName evidence="1">Uncharacterized protein</fullName>
    </submittedName>
</protein>
<dbReference type="AlphaFoldDB" id="A0A9K3J0R3"/>
<evidence type="ECO:0000313" key="1">
    <source>
        <dbReference type="EMBL" id="KAF5806358.1"/>
    </source>
</evidence>
<dbReference type="Gramene" id="mRNA:HanXRQr2_Chr05g0220471">
    <property type="protein sequence ID" value="mRNA:HanXRQr2_Chr05g0220471"/>
    <property type="gene ID" value="HanXRQr2_Chr05g0220471"/>
</dbReference>
<comment type="caution">
    <text evidence="1">The sequence shown here is derived from an EMBL/GenBank/DDBJ whole genome shotgun (WGS) entry which is preliminary data.</text>
</comment>
<sequence>MKAYSSFSEQGRWNEWGAGSVIPKTTENVCLVMYQIETPDLQQSSRYLYYVGSVAHVPSLRSTRDLKSFYHV</sequence>
<dbReference type="Proteomes" id="UP000215914">
    <property type="component" value="Unassembled WGS sequence"/>
</dbReference>